<dbReference type="InterPro" id="IPR040521">
    <property type="entry name" value="KDZ"/>
</dbReference>
<gene>
    <name evidence="3" type="ORF">F5891DRAFT_1190581</name>
</gene>
<reference evidence="3" key="1">
    <citation type="journal article" date="2020" name="New Phytol.">
        <title>Comparative genomics reveals dynamic genome evolution in host specialist ectomycorrhizal fungi.</title>
        <authorList>
            <person name="Lofgren L.A."/>
            <person name="Nguyen N.H."/>
            <person name="Vilgalys R."/>
            <person name="Ruytinx J."/>
            <person name="Liao H.L."/>
            <person name="Branco S."/>
            <person name="Kuo A."/>
            <person name="LaButti K."/>
            <person name="Lipzen A."/>
            <person name="Andreopoulos W."/>
            <person name="Pangilinan J."/>
            <person name="Riley R."/>
            <person name="Hundley H."/>
            <person name="Na H."/>
            <person name="Barry K."/>
            <person name="Grigoriev I.V."/>
            <person name="Stajich J.E."/>
            <person name="Kennedy P.G."/>
        </authorList>
    </citation>
    <scope>NUCLEOTIDE SEQUENCE</scope>
    <source>
        <strain evidence="3">FC203</strain>
    </source>
</reference>
<dbReference type="Pfam" id="PF18758">
    <property type="entry name" value="KDZ"/>
    <property type="match status" value="1"/>
</dbReference>
<proteinExistence type="predicted"/>
<protein>
    <recommendedName>
        <fullName evidence="2">CxC2-like cysteine cluster KDZ transposase-associated domain-containing protein</fullName>
    </recommendedName>
</protein>
<dbReference type="PANTHER" id="PTHR33104:SF2">
    <property type="entry name" value="CXC3 LIKE CYSTEINE CLUSTER DOMAIN-CONTAINING PROTEIN"/>
    <property type="match status" value="1"/>
</dbReference>
<feature type="domain" description="CxC2-like cysteine cluster KDZ transposase-associated" evidence="2">
    <location>
        <begin position="183"/>
        <end position="290"/>
    </location>
</feature>
<dbReference type="EMBL" id="JABBWK010000037">
    <property type="protein sequence ID" value="KAG1898792.1"/>
    <property type="molecule type" value="Genomic_DNA"/>
</dbReference>
<evidence type="ECO:0000256" key="1">
    <source>
        <dbReference type="SAM" id="MobiDB-lite"/>
    </source>
</evidence>
<dbReference type="PANTHER" id="PTHR33104">
    <property type="entry name" value="SI:DKEY-29D5.2"/>
    <property type="match status" value="1"/>
</dbReference>
<evidence type="ECO:0000313" key="3">
    <source>
        <dbReference type="EMBL" id="KAG1898792.1"/>
    </source>
</evidence>
<comment type="caution">
    <text evidence="3">The sequence shown here is derived from an EMBL/GenBank/DDBJ whole genome shotgun (WGS) entry which is preliminary data.</text>
</comment>
<accession>A0AAD4E385</accession>
<dbReference type="RefSeq" id="XP_041224368.1">
    <property type="nucleotide sequence ID" value="XM_041367325.1"/>
</dbReference>
<dbReference type="AlphaFoldDB" id="A0AAD4E385"/>
<evidence type="ECO:0000259" key="2">
    <source>
        <dbReference type="Pfam" id="PF18803"/>
    </source>
</evidence>
<dbReference type="GeneID" id="64661623"/>
<sequence>MSSYYQPWGYIPPTSSPLLHQHVIQYCFSSGYNLLVIKTVGQASTRHRNFSLQANGNFNLRTSYLSASRPAIEEEEQALSQQAVGMDSDPWNETQFCQAVEDPQSHLDGPSQVQRRRTPGDDPIALWLPEHETYLDELICLEGCQDCLSPLLSCHACLLQSHLRMSFHRIEEWQDGFFHALTLKSLGLHIQLSHKAGETCCHPSPAFHDDFIVIDTHGIHEVGLYFCGCEHEASHYKQLLQAHLFPATATDPRTAATFAVLKFFHLLSFESKVSAYKFYHSLAHQSDNTGITPIRDHYSTFLRIVHEWRNLRSLKCAGHGHDPAGVNATQEGELALLCLACPHPGKIYLTGGKLQLNRLMLTYFRWMYSVFLAINANFHLKRRAISSDTKDPGLSGGWGYFINEKPYKAYIGNSSAVIQKRSTCVSHNAVNMADTKISKGLAATGVGTVDCACHDMKLVNGVGDLQKGERYVNMDYLVSSALSTFSSLKVINFSYDIACQWHKKLWGHVPSLPHRLQPDPVGKTFRYFVPKFHLAVHIKACQMMFSLNWSPSVGRTDGEAPEHGWANINCVAMSTKEMGPGACRDALDDHFRDWNWKKITSLVLLQKVIKAVRAEQEHCIALSELEDSIQESELGTSSLAKWREEIETWEVDHTKPNPFERHIDTMTQAAVWLELAKQDAKELEDGTAVSLHSEVSCSILISTSMDLEHAQRQLRADAGLLSQHPTDTQRTSILTRSNALLRCIDTWTMIQTLYMPSVANLRANRLIDLSSDNDDDSGCPKPNPNSGKAEDSQLLLPSEICDHVPCDRKLLEIEWSLRLAQAHDALNECRTHIRLRQQLVQFKKHHIRGQNPNTRARNTLDTVEHRLVMSHAKYSCAQKTLVTLSNHLDCVRQSQGRTIMSWIWLTQGISNDDAESLQDMLRVEWCKARAHQNCWSEEVQWWEDRISLQTLARLEETKGLIAYAKRQAFIRRRLSASFREKWKDVPALVATGMGINSTGNDEDEHLCLDIPPQEDLVHDDHY</sequence>
<keyword evidence="4" id="KW-1185">Reference proteome</keyword>
<feature type="region of interest" description="Disordered" evidence="1">
    <location>
        <begin position="772"/>
        <end position="791"/>
    </location>
</feature>
<evidence type="ECO:0000313" key="4">
    <source>
        <dbReference type="Proteomes" id="UP001195769"/>
    </source>
</evidence>
<name>A0AAD4E385_9AGAM</name>
<dbReference type="Pfam" id="PF18803">
    <property type="entry name" value="CxC2"/>
    <property type="match status" value="1"/>
</dbReference>
<dbReference type="InterPro" id="IPR041457">
    <property type="entry name" value="CxC2_KDZ-assoc"/>
</dbReference>
<organism evidence="3 4">
    <name type="scientific">Suillus fuscotomentosus</name>
    <dbReference type="NCBI Taxonomy" id="1912939"/>
    <lineage>
        <taxon>Eukaryota</taxon>
        <taxon>Fungi</taxon>
        <taxon>Dikarya</taxon>
        <taxon>Basidiomycota</taxon>
        <taxon>Agaricomycotina</taxon>
        <taxon>Agaricomycetes</taxon>
        <taxon>Agaricomycetidae</taxon>
        <taxon>Boletales</taxon>
        <taxon>Suillineae</taxon>
        <taxon>Suillaceae</taxon>
        <taxon>Suillus</taxon>
    </lineage>
</organism>
<dbReference type="Proteomes" id="UP001195769">
    <property type="component" value="Unassembled WGS sequence"/>
</dbReference>